<dbReference type="Gene3D" id="3.30.200.20">
    <property type="entry name" value="Phosphorylase Kinase, domain 1"/>
    <property type="match status" value="1"/>
</dbReference>
<dbReference type="AlphaFoldDB" id="A0A1I8ATD6"/>
<sequence>MTSTKDYRAEAGDVLNGVYVLLRILGSGANSTVWLTWHPNHLQFYAIKVMRRRSRAEERARNEIEALKTVRGKPGIVQYVEDFTVRSGTAIHVCIVTEVLGPNLATLIESTNYEEHRLDSYRQYLPWLRTVARGILEGLRSFEECQLAHSNVKPENVVVTRSQREICDDALEVIDGILRKETFPEDVISCGVERVYLSSDKIGSLERMKAQIERLKRTLRNEGNEVPQIKLVDLGNTVAVSSGSRSELQSSLYRSPEVILCEESGLAAGIFSAACTLFELATGKYLLEAEVPEGCNHHQRCFAHLQLMARIINNFDFSSLKDGKWYSDFFDEFGKFKIYTTEDPGTMSVNEDSTVAEQSGQHSEVQSMHDSNEDVWYQFGRTAPIISARPTVGFYRFEMDENGCLLLIIPNAPSPIKVVYWAGVVTVMRDEYNFGPRLLNELISCYGWGEPLARNFTQFLETVPLCPIRNQLVTLFGWEAKKAKQFARFLMFMLRIDPKKRATTQECLEHPWLSEI</sequence>
<dbReference type="InterPro" id="IPR000719">
    <property type="entry name" value="Prot_kinase_dom"/>
</dbReference>
<comment type="catalytic activity">
    <reaction evidence="8">
        <text>L-seryl-[protein] + ATP = O-phospho-L-seryl-[protein] + ADP + H(+)</text>
        <dbReference type="Rhea" id="RHEA:17989"/>
        <dbReference type="Rhea" id="RHEA-COMP:9863"/>
        <dbReference type="Rhea" id="RHEA-COMP:11604"/>
        <dbReference type="ChEBI" id="CHEBI:15378"/>
        <dbReference type="ChEBI" id="CHEBI:29999"/>
        <dbReference type="ChEBI" id="CHEBI:30616"/>
        <dbReference type="ChEBI" id="CHEBI:83421"/>
        <dbReference type="ChEBI" id="CHEBI:456216"/>
        <dbReference type="EC" id="2.7.11.1"/>
    </reaction>
</comment>
<dbReference type="PROSITE" id="PS50011">
    <property type="entry name" value="PROTEIN_KINASE_DOM"/>
    <property type="match status" value="1"/>
</dbReference>
<dbReference type="GO" id="GO:0005524">
    <property type="term" value="F:ATP binding"/>
    <property type="evidence" value="ECO:0007669"/>
    <property type="project" value="UniProtKB-UniRule"/>
</dbReference>
<reference evidence="12" key="1">
    <citation type="submission" date="2016-11" db="UniProtKB">
        <authorList>
            <consortium name="WormBaseParasite"/>
        </authorList>
    </citation>
    <scope>IDENTIFICATION</scope>
</reference>
<dbReference type="PANTHER" id="PTHR47634:SF9">
    <property type="entry name" value="PROTEIN KINASE DOMAIN-CONTAINING PROTEIN-RELATED"/>
    <property type="match status" value="1"/>
</dbReference>
<evidence type="ECO:0000313" key="11">
    <source>
        <dbReference type="Proteomes" id="UP000095287"/>
    </source>
</evidence>
<dbReference type="PROSITE" id="PS00107">
    <property type="entry name" value="PROTEIN_KINASE_ATP"/>
    <property type="match status" value="1"/>
</dbReference>
<organism evidence="11 12">
    <name type="scientific">Steinernema glaseri</name>
    <dbReference type="NCBI Taxonomy" id="37863"/>
    <lineage>
        <taxon>Eukaryota</taxon>
        <taxon>Metazoa</taxon>
        <taxon>Ecdysozoa</taxon>
        <taxon>Nematoda</taxon>
        <taxon>Chromadorea</taxon>
        <taxon>Rhabditida</taxon>
        <taxon>Tylenchina</taxon>
        <taxon>Panagrolaimomorpha</taxon>
        <taxon>Strongyloidoidea</taxon>
        <taxon>Steinernematidae</taxon>
        <taxon>Steinernema</taxon>
    </lineage>
</organism>
<keyword evidence="11" id="KW-1185">Reference proteome</keyword>
<proteinExistence type="predicted"/>
<dbReference type="GO" id="GO:0005634">
    <property type="term" value="C:nucleus"/>
    <property type="evidence" value="ECO:0007669"/>
    <property type="project" value="TreeGrafter"/>
</dbReference>
<evidence type="ECO:0000256" key="5">
    <source>
        <dbReference type="ARBA" id="ARBA00022777"/>
    </source>
</evidence>
<evidence type="ECO:0000259" key="10">
    <source>
        <dbReference type="PROSITE" id="PS50011"/>
    </source>
</evidence>
<keyword evidence="4 9" id="KW-0547">Nucleotide-binding</keyword>
<evidence type="ECO:0000256" key="3">
    <source>
        <dbReference type="ARBA" id="ARBA00022679"/>
    </source>
</evidence>
<evidence type="ECO:0000256" key="4">
    <source>
        <dbReference type="ARBA" id="ARBA00022741"/>
    </source>
</evidence>
<dbReference type="SUPFAM" id="SSF56112">
    <property type="entry name" value="Protein kinase-like (PK-like)"/>
    <property type="match status" value="1"/>
</dbReference>
<evidence type="ECO:0000256" key="2">
    <source>
        <dbReference type="ARBA" id="ARBA00022527"/>
    </source>
</evidence>
<comment type="catalytic activity">
    <reaction evidence="7">
        <text>L-threonyl-[protein] + ATP = O-phospho-L-threonyl-[protein] + ADP + H(+)</text>
        <dbReference type="Rhea" id="RHEA:46608"/>
        <dbReference type="Rhea" id="RHEA-COMP:11060"/>
        <dbReference type="Rhea" id="RHEA-COMP:11605"/>
        <dbReference type="ChEBI" id="CHEBI:15378"/>
        <dbReference type="ChEBI" id="CHEBI:30013"/>
        <dbReference type="ChEBI" id="CHEBI:30616"/>
        <dbReference type="ChEBI" id="CHEBI:61977"/>
        <dbReference type="ChEBI" id="CHEBI:456216"/>
        <dbReference type="EC" id="2.7.11.1"/>
    </reaction>
</comment>
<keyword evidence="6 9" id="KW-0067">ATP-binding</keyword>
<dbReference type="Pfam" id="PF00069">
    <property type="entry name" value="Pkinase"/>
    <property type="match status" value="1"/>
</dbReference>
<evidence type="ECO:0000313" key="12">
    <source>
        <dbReference type="WBParaSite" id="L893_g9283.t1"/>
    </source>
</evidence>
<dbReference type="GO" id="GO:0005737">
    <property type="term" value="C:cytoplasm"/>
    <property type="evidence" value="ECO:0007669"/>
    <property type="project" value="TreeGrafter"/>
</dbReference>
<name>A0A1I8ATD6_9BILA</name>
<dbReference type="GO" id="GO:0050684">
    <property type="term" value="P:regulation of mRNA processing"/>
    <property type="evidence" value="ECO:0007669"/>
    <property type="project" value="TreeGrafter"/>
</dbReference>
<keyword evidence="2" id="KW-0723">Serine/threonine-protein kinase</keyword>
<dbReference type="InterPro" id="IPR017441">
    <property type="entry name" value="Protein_kinase_ATP_BS"/>
</dbReference>
<dbReference type="EC" id="2.7.11.1" evidence="1"/>
<accession>A0A1I8ATD6</accession>
<evidence type="ECO:0000256" key="1">
    <source>
        <dbReference type="ARBA" id="ARBA00012513"/>
    </source>
</evidence>
<evidence type="ECO:0000256" key="7">
    <source>
        <dbReference type="ARBA" id="ARBA00047899"/>
    </source>
</evidence>
<evidence type="ECO:0000256" key="8">
    <source>
        <dbReference type="ARBA" id="ARBA00048679"/>
    </source>
</evidence>
<dbReference type="Gene3D" id="1.10.510.10">
    <property type="entry name" value="Transferase(Phosphotransferase) domain 1"/>
    <property type="match status" value="2"/>
</dbReference>
<dbReference type="GO" id="GO:0004674">
    <property type="term" value="F:protein serine/threonine kinase activity"/>
    <property type="evidence" value="ECO:0007669"/>
    <property type="project" value="UniProtKB-KW"/>
</dbReference>
<evidence type="ECO:0000256" key="6">
    <source>
        <dbReference type="ARBA" id="ARBA00022840"/>
    </source>
</evidence>
<protein>
    <recommendedName>
        <fullName evidence="1">non-specific serine/threonine protein kinase</fullName>
        <ecNumber evidence="1">2.7.11.1</ecNumber>
    </recommendedName>
</protein>
<keyword evidence="3" id="KW-0808">Transferase</keyword>
<dbReference type="InterPro" id="IPR051334">
    <property type="entry name" value="SRPK"/>
</dbReference>
<dbReference type="SMART" id="SM00220">
    <property type="entry name" value="S_TKc"/>
    <property type="match status" value="1"/>
</dbReference>
<dbReference type="WBParaSite" id="L893_g9283.t1">
    <property type="protein sequence ID" value="L893_g9283.t1"/>
    <property type="gene ID" value="L893_g9283"/>
</dbReference>
<feature type="binding site" evidence="9">
    <location>
        <position position="48"/>
    </location>
    <ligand>
        <name>ATP</name>
        <dbReference type="ChEBI" id="CHEBI:30616"/>
    </ligand>
</feature>
<dbReference type="Proteomes" id="UP000095287">
    <property type="component" value="Unplaced"/>
</dbReference>
<feature type="domain" description="Protein kinase" evidence="10">
    <location>
        <begin position="19"/>
        <end position="513"/>
    </location>
</feature>
<dbReference type="InterPro" id="IPR011009">
    <property type="entry name" value="Kinase-like_dom_sf"/>
</dbReference>
<keyword evidence="5" id="KW-0418">Kinase</keyword>
<dbReference type="PANTHER" id="PTHR47634">
    <property type="entry name" value="PROTEIN KINASE DOMAIN-CONTAINING PROTEIN-RELATED"/>
    <property type="match status" value="1"/>
</dbReference>
<dbReference type="GO" id="GO:0000245">
    <property type="term" value="P:spliceosomal complex assembly"/>
    <property type="evidence" value="ECO:0007669"/>
    <property type="project" value="TreeGrafter"/>
</dbReference>
<evidence type="ECO:0000256" key="9">
    <source>
        <dbReference type="PROSITE-ProRule" id="PRU10141"/>
    </source>
</evidence>